<keyword evidence="2" id="KW-1185">Reference proteome</keyword>
<dbReference type="Proteomes" id="UP001732700">
    <property type="component" value="Chromosome 5A"/>
</dbReference>
<organism evidence="1 2">
    <name type="scientific">Avena sativa</name>
    <name type="common">Oat</name>
    <dbReference type="NCBI Taxonomy" id="4498"/>
    <lineage>
        <taxon>Eukaryota</taxon>
        <taxon>Viridiplantae</taxon>
        <taxon>Streptophyta</taxon>
        <taxon>Embryophyta</taxon>
        <taxon>Tracheophyta</taxon>
        <taxon>Spermatophyta</taxon>
        <taxon>Magnoliopsida</taxon>
        <taxon>Liliopsida</taxon>
        <taxon>Poales</taxon>
        <taxon>Poaceae</taxon>
        <taxon>BOP clade</taxon>
        <taxon>Pooideae</taxon>
        <taxon>Poodae</taxon>
        <taxon>Poeae</taxon>
        <taxon>Poeae Chloroplast Group 1 (Aveneae type)</taxon>
        <taxon>Aveninae</taxon>
        <taxon>Avena</taxon>
    </lineage>
</organism>
<accession>A0ACD5XXK6</accession>
<dbReference type="EnsemblPlants" id="AVESA.00010b.r2.5AG0853180.1">
    <property type="protein sequence ID" value="AVESA.00010b.r2.5AG0853180.1.CDS"/>
    <property type="gene ID" value="AVESA.00010b.r2.5AG0853180"/>
</dbReference>
<reference evidence="1" key="2">
    <citation type="submission" date="2025-09" db="UniProtKB">
        <authorList>
            <consortium name="EnsemblPlants"/>
        </authorList>
    </citation>
    <scope>IDENTIFICATION</scope>
</reference>
<name>A0ACD5XXK6_AVESA</name>
<evidence type="ECO:0000313" key="1">
    <source>
        <dbReference type="EnsemblPlants" id="AVESA.00010b.r2.5AG0853180.1.CDS"/>
    </source>
</evidence>
<evidence type="ECO:0000313" key="2">
    <source>
        <dbReference type="Proteomes" id="UP001732700"/>
    </source>
</evidence>
<protein>
    <submittedName>
        <fullName evidence="1">Uncharacterized protein</fullName>
    </submittedName>
</protein>
<proteinExistence type="predicted"/>
<reference evidence="1" key="1">
    <citation type="submission" date="2021-05" db="EMBL/GenBank/DDBJ databases">
        <authorList>
            <person name="Scholz U."/>
            <person name="Mascher M."/>
            <person name="Fiebig A."/>
        </authorList>
    </citation>
    <scope>NUCLEOTIDE SEQUENCE [LARGE SCALE GENOMIC DNA]</scope>
</reference>
<sequence>MAGERRVRRVIINGLDHMDRRPEGIEHNKSVAMNHIHDYYKKALDLLPPELIPSLLEAGFCFGFLDPVSNIIANTVSQERHKRKRPRRAGAAATTGTKKSSSDRRVRYKAISEIIDSSKDFSMRPKPRSESSSGAGIAVRSIRGLATFLTSYFRYLTTQDALRYLRLSKADLLVAVHLIEQDYSAHTFTIHDITAKIALGCAATSAMHPPEVPKFVSRSLSLASHVDEVSKLLPEKGCCISHSTKNRLSELFTLTKDTTIDGDDDPRMPMQHAISRMQQCRERNTTVIPVGLDYSLQLLLLNKIHLLYLEAISRVPPHELCSRHHRGLLKAGHSYGPFDPVTNIILNAIWYDTVFPAERQFEVQMICTKRLARTECRSLDGLVAYVRALFPVLSRYEAMRYLLINNAQLDRIVMRAKEDGHDQCFPFSQSEAFDAASLAACHPSPAAFVEFATRVMPVMGETLHSTLKVNPMLSSSDVRTISETLSQNFPPSKPSKLVPELNMHAADYVAGKRRKFEAFQSAIVKRAKAALLRYAQQVGQEYELHVICDVNAEIPEYGICYIPDDYKYPFSHMNILAKRKGSQIADADAVPTLFFFECSNIDEDMTYMCCPILEPSKDAGRCFHCECEGTKVIHPPSEKYRGCCTEFEDMASGKSPVSNEELINQAKYGTMFVDTMEDDCVYFDSAWDAKFAVFLNDMEQDKDDEEADLSWLKEEMQEYFLAYQKEKGVPVNS</sequence>